<evidence type="ECO:0000313" key="2">
    <source>
        <dbReference type="EMBL" id="EJK67855.1"/>
    </source>
</evidence>
<feature type="compositionally biased region" description="Low complexity" evidence="1">
    <location>
        <begin position="139"/>
        <end position="156"/>
    </location>
</feature>
<proteinExistence type="predicted"/>
<evidence type="ECO:0000256" key="1">
    <source>
        <dbReference type="SAM" id="MobiDB-lite"/>
    </source>
</evidence>
<accession>K0SR27</accession>
<name>K0SR27_THAOC</name>
<sequence length="172" mass="18489">MVSSGRGLNGAGRPLDFHDERLREVSGRFLRDGNNEDASEERNQSSVDLSEEYKRRQDSYDMKRELEKLGRAHPPPPQGEEAGVPEDFGSLPPLPGPGRPPGGAGASPAPVQRGPGHGQPHVPPDHRPVAFDLVEEEGLAAARAGAAGPDPGGRLPQRQVRHEVSGLSLRRR</sequence>
<dbReference type="Proteomes" id="UP000266841">
    <property type="component" value="Unassembled WGS sequence"/>
</dbReference>
<feature type="compositionally biased region" description="Basic and acidic residues" evidence="1">
    <location>
        <begin position="51"/>
        <end position="70"/>
    </location>
</feature>
<dbReference type="AlphaFoldDB" id="K0SR27"/>
<dbReference type="EMBL" id="AGNL01012518">
    <property type="protein sequence ID" value="EJK67855.1"/>
    <property type="molecule type" value="Genomic_DNA"/>
</dbReference>
<keyword evidence="3" id="KW-1185">Reference proteome</keyword>
<reference evidence="2 3" key="1">
    <citation type="journal article" date="2012" name="Genome Biol.">
        <title>Genome and low-iron response of an oceanic diatom adapted to chronic iron limitation.</title>
        <authorList>
            <person name="Lommer M."/>
            <person name="Specht M."/>
            <person name="Roy A.S."/>
            <person name="Kraemer L."/>
            <person name="Andreson R."/>
            <person name="Gutowska M.A."/>
            <person name="Wolf J."/>
            <person name="Bergner S.V."/>
            <person name="Schilhabel M.B."/>
            <person name="Klostermeier U.C."/>
            <person name="Beiko R.G."/>
            <person name="Rosenstiel P."/>
            <person name="Hippler M."/>
            <person name="Laroche J."/>
        </authorList>
    </citation>
    <scope>NUCLEOTIDE SEQUENCE [LARGE SCALE GENOMIC DNA]</scope>
    <source>
        <strain evidence="2 3">CCMP1005</strain>
    </source>
</reference>
<gene>
    <name evidence="2" type="ORF">THAOC_11049</name>
</gene>
<protein>
    <submittedName>
        <fullName evidence="2">Uncharacterized protein</fullName>
    </submittedName>
</protein>
<feature type="region of interest" description="Disordered" evidence="1">
    <location>
        <begin position="28"/>
        <end position="172"/>
    </location>
</feature>
<feature type="region of interest" description="Disordered" evidence="1">
    <location>
        <begin position="1"/>
        <end position="20"/>
    </location>
</feature>
<organism evidence="2 3">
    <name type="scientific">Thalassiosira oceanica</name>
    <name type="common">Marine diatom</name>
    <dbReference type="NCBI Taxonomy" id="159749"/>
    <lineage>
        <taxon>Eukaryota</taxon>
        <taxon>Sar</taxon>
        <taxon>Stramenopiles</taxon>
        <taxon>Ochrophyta</taxon>
        <taxon>Bacillariophyta</taxon>
        <taxon>Coscinodiscophyceae</taxon>
        <taxon>Thalassiosirophycidae</taxon>
        <taxon>Thalassiosirales</taxon>
        <taxon>Thalassiosiraceae</taxon>
        <taxon>Thalassiosira</taxon>
    </lineage>
</organism>
<evidence type="ECO:0000313" key="3">
    <source>
        <dbReference type="Proteomes" id="UP000266841"/>
    </source>
</evidence>
<feature type="non-terminal residue" evidence="2">
    <location>
        <position position="172"/>
    </location>
</feature>
<comment type="caution">
    <text evidence="2">The sequence shown here is derived from an EMBL/GenBank/DDBJ whole genome shotgun (WGS) entry which is preliminary data.</text>
</comment>